<comment type="caution">
    <text evidence="1">The sequence shown here is derived from an EMBL/GenBank/DDBJ whole genome shotgun (WGS) entry which is preliminary data.</text>
</comment>
<protein>
    <submittedName>
        <fullName evidence="1">Uncharacterized protein</fullName>
    </submittedName>
</protein>
<evidence type="ECO:0000313" key="1">
    <source>
        <dbReference type="EMBL" id="KAK0431142.1"/>
    </source>
</evidence>
<reference evidence="1" key="1">
    <citation type="submission" date="2023-06" db="EMBL/GenBank/DDBJ databases">
        <authorList>
            <consortium name="Lawrence Berkeley National Laboratory"/>
            <person name="Ahrendt S."/>
            <person name="Sahu N."/>
            <person name="Indic B."/>
            <person name="Wong-Bajracharya J."/>
            <person name="Merenyi Z."/>
            <person name="Ke H.-M."/>
            <person name="Monk M."/>
            <person name="Kocsube S."/>
            <person name="Drula E."/>
            <person name="Lipzen A."/>
            <person name="Balint B."/>
            <person name="Henrissat B."/>
            <person name="Andreopoulos B."/>
            <person name="Martin F.M."/>
            <person name="Harder C.B."/>
            <person name="Rigling D."/>
            <person name="Ford K.L."/>
            <person name="Foster G.D."/>
            <person name="Pangilinan J."/>
            <person name="Papanicolaou A."/>
            <person name="Barry K."/>
            <person name="LaButti K."/>
            <person name="Viragh M."/>
            <person name="Koriabine M."/>
            <person name="Yan M."/>
            <person name="Riley R."/>
            <person name="Champramary S."/>
            <person name="Plett K.L."/>
            <person name="Tsai I.J."/>
            <person name="Slot J."/>
            <person name="Sipos G."/>
            <person name="Plett J."/>
            <person name="Nagy L.G."/>
            <person name="Grigoriev I.V."/>
        </authorList>
    </citation>
    <scope>NUCLEOTIDE SEQUENCE</scope>
    <source>
        <strain evidence="1">FPL87.14</strain>
    </source>
</reference>
<dbReference type="EMBL" id="JAUEPT010000121">
    <property type="protein sequence ID" value="KAK0431142.1"/>
    <property type="molecule type" value="Genomic_DNA"/>
</dbReference>
<gene>
    <name evidence="1" type="ORF">EV421DRAFT_1743350</name>
</gene>
<accession>A0AA39IX33</accession>
<organism evidence="1 2">
    <name type="scientific">Armillaria borealis</name>
    <dbReference type="NCBI Taxonomy" id="47425"/>
    <lineage>
        <taxon>Eukaryota</taxon>
        <taxon>Fungi</taxon>
        <taxon>Dikarya</taxon>
        <taxon>Basidiomycota</taxon>
        <taxon>Agaricomycotina</taxon>
        <taxon>Agaricomycetes</taxon>
        <taxon>Agaricomycetidae</taxon>
        <taxon>Agaricales</taxon>
        <taxon>Marasmiineae</taxon>
        <taxon>Physalacriaceae</taxon>
        <taxon>Armillaria</taxon>
    </lineage>
</organism>
<sequence length="248" mass="28203">MAKVTVSTWSRSDLLGKLQAETGAQPYATSRQACFSKGSTANLDLTLLWWCKLLIVPHRDKMSSYSGDVWVGYATTVRTVKGTKGRNDVIVKMTTIAVSRWLPAPTDRKGLLHKMQAGKDDNGNPMSHEEFAASPRSGIRYDCERRATNEVRCSEPDQAYTKFIEHLHLLDIQGLLPYGVVHRVDDMFGRSNTGFPRVLKTSPIQDFIVRNINAKLLYKICWTLSRLMYATWVWLRYIALAAHAYMHY</sequence>
<dbReference type="Proteomes" id="UP001175226">
    <property type="component" value="Unassembled WGS sequence"/>
</dbReference>
<dbReference type="AlphaFoldDB" id="A0AA39IX33"/>
<name>A0AA39IX33_9AGAR</name>
<proteinExistence type="predicted"/>
<evidence type="ECO:0000313" key="2">
    <source>
        <dbReference type="Proteomes" id="UP001175226"/>
    </source>
</evidence>
<keyword evidence="2" id="KW-1185">Reference proteome</keyword>